<organism evidence="2 3">
    <name type="scientific">Paracoccus aerius</name>
    <dbReference type="NCBI Taxonomy" id="1915382"/>
    <lineage>
        <taxon>Bacteria</taxon>
        <taxon>Pseudomonadati</taxon>
        <taxon>Pseudomonadota</taxon>
        <taxon>Alphaproteobacteria</taxon>
        <taxon>Rhodobacterales</taxon>
        <taxon>Paracoccaceae</taxon>
        <taxon>Paracoccus</taxon>
    </lineage>
</organism>
<evidence type="ECO:0000313" key="2">
    <source>
        <dbReference type="EMBL" id="MBL3674865.1"/>
    </source>
</evidence>
<dbReference type="Proteomes" id="UP000644749">
    <property type="component" value="Unassembled WGS sequence"/>
</dbReference>
<keyword evidence="3" id="KW-1185">Reference proteome</keyword>
<dbReference type="InterPro" id="IPR013096">
    <property type="entry name" value="Cupin_2"/>
</dbReference>
<dbReference type="InterPro" id="IPR011051">
    <property type="entry name" value="RmlC_Cupin_sf"/>
</dbReference>
<dbReference type="EMBL" id="JAESHT010000014">
    <property type="protein sequence ID" value="MBL3674865.1"/>
    <property type="molecule type" value="Genomic_DNA"/>
</dbReference>
<sequence>MSDNYCKEHRMTQARTYEAMGILFRFHAFPGDTMGKFCLVEAVVPPGLGAPPNHHAGETGAFYVLDGEIAFTLDGETRHVRAGGFVSVPDGAVHSFQAAGETPARILIINAPGHMHEAFFTRTGRPVADTTTSPQPLDGRPDVARIFAVATDVGMVLLPPADAAH</sequence>
<dbReference type="Pfam" id="PF07883">
    <property type="entry name" value="Cupin_2"/>
    <property type="match status" value="1"/>
</dbReference>
<gene>
    <name evidence="2" type="ORF">JL111_15395</name>
</gene>
<feature type="domain" description="Cupin type-2" evidence="1">
    <location>
        <begin position="42"/>
        <end position="109"/>
    </location>
</feature>
<dbReference type="PANTHER" id="PTHR36440">
    <property type="entry name" value="PUTATIVE (AFU_ORTHOLOGUE AFUA_8G07350)-RELATED"/>
    <property type="match status" value="1"/>
</dbReference>
<dbReference type="SUPFAM" id="SSF51182">
    <property type="entry name" value="RmlC-like cupins"/>
    <property type="match status" value="1"/>
</dbReference>
<reference evidence="2 3" key="1">
    <citation type="submission" date="2021-01" db="EMBL/GenBank/DDBJ databases">
        <title>011410 draft genome.</title>
        <authorList>
            <person name="Lang L."/>
        </authorList>
    </citation>
    <scope>NUCLEOTIDE SEQUENCE [LARGE SCALE GENOMIC DNA]</scope>
    <source>
        <strain evidence="2 3">KCTC 42845</strain>
    </source>
</reference>
<dbReference type="PANTHER" id="PTHR36440:SF1">
    <property type="entry name" value="PUTATIVE (AFU_ORTHOLOGUE AFUA_8G07350)-RELATED"/>
    <property type="match status" value="1"/>
</dbReference>
<protein>
    <submittedName>
        <fullName evidence="2">Cupin domain-containing protein</fullName>
    </submittedName>
</protein>
<evidence type="ECO:0000259" key="1">
    <source>
        <dbReference type="Pfam" id="PF07883"/>
    </source>
</evidence>
<dbReference type="InterPro" id="IPR014710">
    <property type="entry name" value="RmlC-like_jellyroll"/>
</dbReference>
<accession>A0ABS1S8H4</accession>
<evidence type="ECO:0000313" key="3">
    <source>
        <dbReference type="Proteomes" id="UP000644749"/>
    </source>
</evidence>
<dbReference type="Gene3D" id="2.60.120.10">
    <property type="entry name" value="Jelly Rolls"/>
    <property type="match status" value="1"/>
</dbReference>
<dbReference type="RefSeq" id="WP_191311517.1">
    <property type="nucleotide sequence ID" value="NZ_BNCL01000014.1"/>
</dbReference>
<name>A0ABS1S8H4_9RHOB</name>
<dbReference type="InterPro" id="IPR053146">
    <property type="entry name" value="QDO-like"/>
</dbReference>
<proteinExistence type="predicted"/>
<comment type="caution">
    <text evidence="2">The sequence shown here is derived from an EMBL/GenBank/DDBJ whole genome shotgun (WGS) entry which is preliminary data.</text>
</comment>